<keyword evidence="2" id="KW-0732">Signal</keyword>
<feature type="transmembrane region" description="Helical" evidence="1">
    <location>
        <begin position="383"/>
        <end position="405"/>
    </location>
</feature>
<evidence type="ECO:0000313" key="3">
    <source>
        <dbReference type="EMBL" id="GMI11146.1"/>
    </source>
</evidence>
<name>A0A9W7FFG0_9STRA</name>
<evidence type="ECO:0000313" key="4">
    <source>
        <dbReference type="Proteomes" id="UP001165160"/>
    </source>
</evidence>
<keyword evidence="4" id="KW-1185">Reference proteome</keyword>
<proteinExistence type="predicted"/>
<feature type="chain" id="PRO_5040946340" evidence="2">
    <location>
        <begin position="20"/>
        <end position="454"/>
    </location>
</feature>
<gene>
    <name evidence="3" type="ORF">TrVE_jg9618</name>
</gene>
<keyword evidence="1" id="KW-0472">Membrane</keyword>
<organism evidence="3 4">
    <name type="scientific">Triparma verrucosa</name>
    <dbReference type="NCBI Taxonomy" id="1606542"/>
    <lineage>
        <taxon>Eukaryota</taxon>
        <taxon>Sar</taxon>
        <taxon>Stramenopiles</taxon>
        <taxon>Ochrophyta</taxon>
        <taxon>Bolidophyceae</taxon>
        <taxon>Parmales</taxon>
        <taxon>Triparmaceae</taxon>
        <taxon>Triparma</taxon>
    </lineage>
</organism>
<sequence>MLLRRFALFCLLLLPGVFSEKNWTRWGAITGTWTAQTNLDLGIGDIKLGIVMYMGPDSLGTMKQTCLGPGTCGDGEPYQDGGVCPGPCNTMGINTVCLQTTFPDGGHHEDQPYAHKKTCADMSNETTVVTGADMNVWFHMSVQYGIHTTFPKYDVDMEYSTGEWLGPYSVMLPDDGDVLDGSNSTHTAMRFVKSVSSAALYPPDDYTFTTNPGEFELVFGQNAIDRTIEIQHTDEIKDPFSAQKDTCDNGDAQPVLPVFDFYWDDDPGTKEDGTPKPNLSVQMKAKVFLFPPSSAATEFGMPKLGFDGPYCFEGEKKGWSFDFDFDTSNIPDDTNFHFGNGCVVGADPPLPCTPNVYDAFGEFSSQQTIDNTPATKIDVKKTVYFIASTAVLAFAFLVLFVVICCMGRKIKRQGVELRNISKMEGAEESREGLLIDHAAGSGGGSYSALKGDGV</sequence>
<evidence type="ECO:0000256" key="2">
    <source>
        <dbReference type="SAM" id="SignalP"/>
    </source>
</evidence>
<evidence type="ECO:0000256" key="1">
    <source>
        <dbReference type="SAM" id="Phobius"/>
    </source>
</evidence>
<dbReference type="EMBL" id="BRXX01000425">
    <property type="protein sequence ID" value="GMI11146.1"/>
    <property type="molecule type" value="Genomic_DNA"/>
</dbReference>
<dbReference type="Proteomes" id="UP001165160">
    <property type="component" value="Unassembled WGS sequence"/>
</dbReference>
<keyword evidence="1" id="KW-0812">Transmembrane</keyword>
<dbReference type="AlphaFoldDB" id="A0A9W7FFG0"/>
<reference evidence="4" key="1">
    <citation type="journal article" date="2023" name="Commun. Biol.">
        <title>Genome analysis of Parmales, the sister group of diatoms, reveals the evolutionary specialization of diatoms from phago-mixotrophs to photoautotrophs.</title>
        <authorList>
            <person name="Ban H."/>
            <person name="Sato S."/>
            <person name="Yoshikawa S."/>
            <person name="Yamada K."/>
            <person name="Nakamura Y."/>
            <person name="Ichinomiya M."/>
            <person name="Sato N."/>
            <person name="Blanc-Mathieu R."/>
            <person name="Endo H."/>
            <person name="Kuwata A."/>
            <person name="Ogata H."/>
        </authorList>
    </citation>
    <scope>NUCLEOTIDE SEQUENCE [LARGE SCALE GENOMIC DNA]</scope>
    <source>
        <strain evidence="4">NIES 3699</strain>
    </source>
</reference>
<keyword evidence="1" id="KW-1133">Transmembrane helix</keyword>
<accession>A0A9W7FFG0</accession>
<feature type="signal peptide" evidence="2">
    <location>
        <begin position="1"/>
        <end position="19"/>
    </location>
</feature>
<protein>
    <submittedName>
        <fullName evidence="3">Uncharacterized protein</fullName>
    </submittedName>
</protein>
<comment type="caution">
    <text evidence="3">The sequence shown here is derived from an EMBL/GenBank/DDBJ whole genome shotgun (WGS) entry which is preliminary data.</text>
</comment>